<feature type="chain" id="PRO_5012115433" evidence="9">
    <location>
        <begin position="26"/>
        <end position="572"/>
    </location>
</feature>
<evidence type="ECO:0000256" key="1">
    <source>
        <dbReference type="ARBA" id="ARBA00004442"/>
    </source>
</evidence>
<evidence type="ECO:0000256" key="3">
    <source>
        <dbReference type="ARBA" id="ARBA00022448"/>
    </source>
</evidence>
<keyword evidence="7" id="KW-0472">Membrane</keyword>
<dbReference type="OrthoDB" id="290122at2"/>
<keyword evidence="6" id="KW-0653">Protein transport</keyword>
<feature type="signal peptide" evidence="9">
    <location>
        <begin position="1"/>
        <end position="25"/>
    </location>
</feature>
<keyword evidence="3" id="KW-0813">Transport</keyword>
<evidence type="ECO:0000256" key="5">
    <source>
        <dbReference type="ARBA" id="ARBA00022692"/>
    </source>
</evidence>
<dbReference type="PROSITE" id="PS51779">
    <property type="entry name" value="POTRA"/>
    <property type="match status" value="1"/>
</dbReference>
<dbReference type="Gene3D" id="3.10.20.310">
    <property type="entry name" value="membrane protein fhac"/>
    <property type="match status" value="1"/>
</dbReference>
<dbReference type="PANTHER" id="PTHR34597">
    <property type="entry name" value="SLR1661 PROTEIN"/>
    <property type="match status" value="1"/>
</dbReference>
<keyword evidence="8" id="KW-0998">Cell outer membrane</keyword>
<dbReference type="AlphaFoldDB" id="A0A1M4URT2"/>
<evidence type="ECO:0000256" key="7">
    <source>
        <dbReference type="ARBA" id="ARBA00023136"/>
    </source>
</evidence>
<dbReference type="Pfam" id="PF08479">
    <property type="entry name" value="POTRA_2"/>
    <property type="match status" value="1"/>
</dbReference>
<feature type="domain" description="POTRA" evidence="10">
    <location>
        <begin position="82"/>
        <end position="157"/>
    </location>
</feature>
<evidence type="ECO:0000313" key="11">
    <source>
        <dbReference type="EMBL" id="SHE59333.1"/>
    </source>
</evidence>
<evidence type="ECO:0000256" key="6">
    <source>
        <dbReference type="ARBA" id="ARBA00022927"/>
    </source>
</evidence>
<name>A0A1M4URT2_9GAMM</name>
<protein>
    <submittedName>
        <fullName evidence="11">Hemolysin activation/secretion protein</fullName>
    </submittedName>
</protein>
<comment type="similarity">
    <text evidence="2">Belongs to the TPS (TC 1.B.20) family.</text>
</comment>
<dbReference type="InterPro" id="IPR013686">
    <property type="entry name" value="Polypept-transport_assoc_ShlB"/>
</dbReference>
<dbReference type="InterPro" id="IPR034746">
    <property type="entry name" value="POTRA"/>
</dbReference>
<evidence type="ECO:0000256" key="8">
    <source>
        <dbReference type="ARBA" id="ARBA00023237"/>
    </source>
</evidence>
<evidence type="ECO:0000256" key="4">
    <source>
        <dbReference type="ARBA" id="ARBA00022452"/>
    </source>
</evidence>
<proteinExistence type="inferred from homology"/>
<dbReference type="InterPro" id="IPR035251">
    <property type="entry name" value="ShlB_POTRA"/>
</dbReference>
<dbReference type="Proteomes" id="UP000184346">
    <property type="component" value="Unassembled WGS sequence"/>
</dbReference>
<dbReference type="GO" id="GO:0098046">
    <property type="term" value="C:type V protein secretion system complex"/>
    <property type="evidence" value="ECO:0007669"/>
    <property type="project" value="TreeGrafter"/>
</dbReference>
<keyword evidence="9" id="KW-0732">Signal</keyword>
<dbReference type="PANTHER" id="PTHR34597:SF3">
    <property type="entry name" value="OUTER MEMBRANE TRANSPORTER CDIB"/>
    <property type="match status" value="1"/>
</dbReference>
<dbReference type="RefSeq" id="WP_072819833.1">
    <property type="nucleotide sequence ID" value="NZ_FQUJ01000003.1"/>
</dbReference>
<comment type="subcellular location">
    <subcellularLocation>
        <location evidence="1">Cell outer membrane</location>
    </subcellularLocation>
</comment>
<dbReference type="PIRSF" id="PIRSF029745">
    <property type="entry name" value="FhaC"/>
    <property type="match status" value="1"/>
</dbReference>
<evidence type="ECO:0000256" key="2">
    <source>
        <dbReference type="ARBA" id="ARBA00009055"/>
    </source>
</evidence>
<evidence type="ECO:0000313" key="12">
    <source>
        <dbReference type="Proteomes" id="UP000184346"/>
    </source>
</evidence>
<dbReference type="STRING" id="1121942.SAMN02745148_00736"/>
<gene>
    <name evidence="11" type="ORF">SAMN02745148_00736</name>
</gene>
<reference evidence="11 12" key="1">
    <citation type="submission" date="2016-11" db="EMBL/GenBank/DDBJ databases">
        <authorList>
            <person name="Jaros S."/>
            <person name="Januszkiewicz K."/>
            <person name="Wedrychowicz H."/>
        </authorList>
    </citation>
    <scope>NUCLEOTIDE SEQUENCE [LARGE SCALE GENOMIC DNA]</scope>
    <source>
        <strain evidence="11 12">DSM 19980</strain>
    </source>
</reference>
<evidence type="ECO:0000259" key="10">
    <source>
        <dbReference type="PROSITE" id="PS51779"/>
    </source>
</evidence>
<dbReference type="InterPro" id="IPR027282">
    <property type="entry name" value="TPS"/>
</dbReference>
<keyword evidence="12" id="KW-1185">Reference proteome</keyword>
<dbReference type="GO" id="GO:0008320">
    <property type="term" value="F:protein transmembrane transporter activity"/>
    <property type="evidence" value="ECO:0007669"/>
    <property type="project" value="TreeGrafter"/>
</dbReference>
<dbReference type="Pfam" id="PF03865">
    <property type="entry name" value="ShlB"/>
    <property type="match status" value="1"/>
</dbReference>
<keyword evidence="5" id="KW-0812">Transmembrane</keyword>
<dbReference type="InterPro" id="IPR005565">
    <property type="entry name" value="Hemolysn_activator_HlyB_C"/>
</dbReference>
<dbReference type="Gene3D" id="2.40.160.50">
    <property type="entry name" value="membrane protein fhac: a member of the omp85/tpsb transporter family"/>
    <property type="match status" value="1"/>
</dbReference>
<organism evidence="11 12">
    <name type="scientific">Modicisalibacter ilicicola DSM 19980</name>
    <dbReference type="NCBI Taxonomy" id="1121942"/>
    <lineage>
        <taxon>Bacteria</taxon>
        <taxon>Pseudomonadati</taxon>
        <taxon>Pseudomonadota</taxon>
        <taxon>Gammaproteobacteria</taxon>
        <taxon>Oceanospirillales</taxon>
        <taxon>Halomonadaceae</taxon>
        <taxon>Modicisalibacter</taxon>
    </lineage>
</organism>
<keyword evidence="4" id="KW-1134">Transmembrane beta strand</keyword>
<sequence>MGYKEKCLNYLGLVALCWWSSAVLAADMPSGTTESPATRNFIREDQQRLLEEQQQKLQELERLPGERMELPSVPTSPEAQCFPVDDIALEGVTLLDDKTWQQLVSPFIDRCLTVSDLNELLRTITQAYIDRGYITTRAYLPQQDLSRKTLRVAVIEGKVEAIESQGDSPTPRELSMASPAEAGDALNLRDLEQLIDQLNRLPSYQATMELVPGNTPGGSRVQIANARQKPWRVTLGHNNGGSDGTGEQQQSAGLEWDSPLGLADRFMAQLGHDASTEPGHGSGNGYLDYSLPYGYWSFSYSYTQSDYRSLAEASGFTFALEGKSERHRLQAERLLARDSVSKTSASVGISRLSTRNYIDGARIEVSSQRLSELDIGLNHGRRVGNAFFNIDAGWQKGLTVFGAQSDSEDMPGTPKAQYKKTTLTLSYLQPFSLFQQQLSFSSLINGQWSTDVLYSPQRLSLGGQSSVRGFKEQSLSGDSGGYWRNQVTWQRPLDVARPVFNNVEASLAYDVGVIHQGRYNPELSGRLSGYAVGFGLRGEHLAANISFAHSLERPDIFEKRETPVYFSVEAFF</sequence>
<dbReference type="GO" id="GO:0046819">
    <property type="term" value="P:protein secretion by the type V secretion system"/>
    <property type="evidence" value="ECO:0007669"/>
    <property type="project" value="TreeGrafter"/>
</dbReference>
<accession>A0A1M4URT2</accession>
<dbReference type="GO" id="GO:0009279">
    <property type="term" value="C:cell outer membrane"/>
    <property type="evidence" value="ECO:0007669"/>
    <property type="project" value="UniProtKB-SubCell"/>
</dbReference>
<dbReference type="Pfam" id="PF17287">
    <property type="entry name" value="POTRA_3"/>
    <property type="match status" value="1"/>
</dbReference>
<dbReference type="InterPro" id="IPR051544">
    <property type="entry name" value="TPS_OM_transporter"/>
</dbReference>
<dbReference type="EMBL" id="FQUJ01000003">
    <property type="protein sequence ID" value="SHE59333.1"/>
    <property type="molecule type" value="Genomic_DNA"/>
</dbReference>
<evidence type="ECO:0000256" key="9">
    <source>
        <dbReference type="SAM" id="SignalP"/>
    </source>
</evidence>